<gene>
    <name evidence="2" type="ORF">BWQ96_02582</name>
</gene>
<evidence type="ECO:0000313" key="2">
    <source>
        <dbReference type="EMBL" id="PXF47603.1"/>
    </source>
</evidence>
<sequence length="530" mass="59684">MPNAHLSPAEAHCDVATELRQALKFARANKLVAEWLFASQQAPFHTTAHILHPSAFTQSHASVWTQTFDLLHSYPDSASPVPYLTATSSTTLYVPVQTLESLLLGYTFTAVISETELPIEAISEKTLRKGRFAYNPISKSLILYINFTEAVDSLISITNPLPCVRKMCCFIVPHRPTHPYVFPSTVISCMLFTGDQQYKHALNLNISSIIPVDHSGVTPNTNHPASADPSSSSESLRIDSSSWKHFLASRGPSGYVSGVWDQHAIQHLPRCVLDDLTLPPTSDRNSSFRTEHFYHPSTSWLPLHEVHLLMRMNLRRSLRPKGSVLFDMRSINSSRKPDLSNSEKPPSTPKDKDHAISETSIADYNFSWHLDSDQNATSDADDDVDDVERDMQNTSAILNMLEGSFTSFNAVRQVFDTSTSHRIKTEIYHVKSTTQRSRSEELHRYRQTAASVYYNTVLWHSKKYPSFNKQELDVSRWLFAVEMKSPTKETPKCRESRHGARVSSETSLSSSLPMSMEENTPFLGRPKKVA</sequence>
<comment type="caution">
    <text evidence="2">The sequence shown here is derived from an EMBL/GenBank/DDBJ whole genome shotgun (WGS) entry which is preliminary data.</text>
</comment>
<evidence type="ECO:0000313" key="3">
    <source>
        <dbReference type="Proteomes" id="UP000247409"/>
    </source>
</evidence>
<name>A0A2V3IZX3_9FLOR</name>
<accession>A0A2V3IZX3</accession>
<feature type="compositionally biased region" description="Low complexity" evidence="1">
    <location>
        <begin position="224"/>
        <end position="236"/>
    </location>
</feature>
<dbReference type="Proteomes" id="UP000247409">
    <property type="component" value="Unassembled WGS sequence"/>
</dbReference>
<proteinExistence type="predicted"/>
<keyword evidence="3" id="KW-1185">Reference proteome</keyword>
<evidence type="ECO:0000256" key="1">
    <source>
        <dbReference type="SAM" id="MobiDB-lite"/>
    </source>
</evidence>
<feature type="compositionally biased region" description="Low complexity" evidence="1">
    <location>
        <begin position="503"/>
        <end position="518"/>
    </location>
</feature>
<feature type="region of interest" description="Disordered" evidence="1">
    <location>
        <begin position="217"/>
        <end position="236"/>
    </location>
</feature>
<protein>
    <submittedName>
        <fullName evidence="2">Uncharacterized protein</fullName>
    </submittedName>
</protein>
<feature type="region of interest" description="Disordered" evidence="1">
    <location>
        <begin position="334"/>
        <end position="355"/>
    </location>
</feature>
<feature type="compositionally biased region" description="Polar residues" evidence="1">
    <location>
        <begin position="334"/>
        <end position="345"/>
    </location>
</feature>
<feature type="compositionally biased region" description="Basic and acidic residues" evidence="1">
    <location>
        <begin position="488"/>
        <end position="498"/>
    </location>
</feature>
<feature type="region of interest" description="Disordered" evidence="1">
    <location>
        <begin position="488"/>
        <end position="530"/>
    </location>
</feature>
<dbReference type="AlphaFoldDB" id="A0A2V3IZX3"/>
<reference evidence="2 3" key="1">
    <citation type="journal article" date="2018" name="Mol. Biol. Evol.">
        <title>Analysis of the draft genome of the red seaweed Gracilariopsis chorda provides insights into genome size evolution in Rhodophyta.</title>
        <authorList>
            <person name="Lee J."/>
            <person name="Yang E.C."/>
            <person name="Graf L."/>
            <person name="Yang J.H."/>
            <person name="Qiu H."/>
            <person name="Zel Zion U."/>
            <person name="Chan C.X."/>
            <person name="Stephens T.G."/>
            <person name="Weber A.P.M."/>
            <person name="Boo G.H."/>
            <person name="Boo S.M."/>
            <person name="Kim K.M."/>
            <person name="Shin Y."/>
            <person name="Jung M."/>
            <person name="Lee S.J."/>
            <person name="Yim H.S."/>
            <person name="Lee J.H."/>
            <person name="Bhattacharya D."/>
            <person name="Yoon H.S."/>
        </authorList>
    </citation>
    <scope>NUCLEOTIDE SEQUENCE [LARGE SCALE GENOMIC DNA]</scope>
    <source>
        <strain evidence="2 3">SKKU-2015</strain>
        <tissue evidence="2">Whole body</tissue>
    </source>
</reference>
<organism evidence="2 3">
    <name type="scientific">Gracilariopsis chorda</name>
    <dbReference type="NCBI Taxonomy" id="448386"/>
    <lineage>
        <taxon>Eukaryota</taxon>
        <taxon>Rhodophyta</taxon>
        <taxon>Florideophyceae</taxon>
        <taxon>Rhodymeniophycidae</taxon>
        <taxon>Gracilariales</taxon>
        <taxon>Gracilariaceae</taxon>
        <taxon>Gracilariopsis</taxon>
    </lineage>
</organism>
<dbReference type="EMBL" id="NBIV01000022">
    <property type="protein sequence ID" value="PXF47603.1"/>
    <property type="molecule type" value="Genomic_DNA"/>
</dbReference>